<evidence type="ECO:0000256" key="7">
    <source>
        <dbReference type="ARBA" id="ARBA00022989"/>
    </source>
</evidence>
<feature type="region of interest" description="Disordered" evidence="11">
    <location>
        <begin position="381"/>
        <end position="400"/>
    </location>
</feature>
<organism evidence="12 13">
    <name type="scientific">Pseudozyma flocculosa</name>
    <dbReference type="NCBI Taxonomy" id="84751"/>
    <lineage>
        <taxon>Eukaryota</taxon>
        <taxon>Fungi</taxon>
        <taxon>Dikarya</taxon>
        <taxon>Basidiomycota</taxon>
        <taxon>Ustilaginomycotina</taxon>
        <taxon>Ustilaginomycetes</taxon>
        <taxon>Ustilaginales</taxon>
        <taxon>Ustilaginaceae</taxon>
        <taxon>Pseudozyma</taxon>
    </lineage>
</organism>
<feature type="transmembrane region" description="Helical" evidence="10">
    <location>
        <begin position="350"/>
        <end position="370"/>
    </location>
</feature>
<keyword evidence="13" id="KW-1185">Reference proteome</keyword>
<evidence type="ECO:0000256" key="5">
    <source>
        <dbReference type="ARBA" id="ARBA00022692"/>
    </source>
</evidence>
<keyword evidence="6 10" id="KW-0256">Endoplasmic reticulum</keyword>
<dbReference type="PANTHER" id="PTHR28650:SF1">
    <property type="entry name" value="PHOSPHATIDYLINOSITOL-GLYCAN BIOSYNTHESIS CLASS X PROTEIN"/>
    <property type="match status" value="1"/>
</dbReference>
<comment type="function">
    <text evidence="10">Required for proper folding and/or the stability of a subset of proteins in the endoplasmic reticulum. Component of glycosylphosphatidylinositol-mannosyltransferase 1 which transfers the first of the 4 mannoses in the GPI-anchor precursors during GPI-anchor biosynthesis. Probably acts by stabilizing the mannosyltransferase GPI14.</text>
</comment>
<evidence type="ECO:0000256" key="6">
    <source>
        <dbReference type="ARBA" id="ARBA00022824"/>
    </source>
</evidence>
<dbReference type="EMBL" id="OOIP01000020">
    <property type="protein sequence ID" value="SPO40450.1"/>
    <property type="molecule type" value="Genomic_DNA"/>
</dbReference>
<dbReference type="PANTHER" id="PTHR28650">
    <property type="entry name" value="PHOSPHATIDYLINOSITOL-GLYCAN BIOSYNTHESIS CLASS X PROTEIN"/>
    <property type="match status" value="1"/>
</dbReference>
<reference evidence="12 13" key="1">
    <citation type="submission" date="2018-03" db="EMBL/GenBank/DDBJ databases">
        <authorList>
            <person name="Guldener U."/>
        </authorList>
    </citation>
    <scope>NUCLEOTIDE SEQUENCE [LARGE SCALE GENOMIC DNA]</scope>
    <source>
        <strain evidence="12 13">DAOM196992</strain>
    </source>
</reference>
<evidence type="ECO:0000256" key="3">
    <source>
        <dbReference type="ARBA" id="ARBA00010345"/>
    </source>
</evidence>
<comment type="pathway">
    <text evidence="2 10">Glycolipid biosynthesis; glycosylphosphatidylinositol-anchor biosynthesis.</text>
</comment>
<name>A0A5C3F887_9BASI</name>
<keyword evidence="8 10" id="KW-0472">Membrane</keyword>
<evidence type="ECO:0000313" key="13">
    <source>
        <dbReference type="Proteomes" id="UP000323386"/>
    </source>
</evidence>
<keyword evidence="4 10" id="KW-0337">GPI-anchor biosynthesis</keyword>
<protein>
    <recommendedName>
        <fullName evidence="10">Protein PBN1</fullName>
    </recommendedName>
</protein>
<feature type="region of interest" description="Disordered" evidence="11">
    <location>
        <begin position="77"/>
        <end position="96"/>
    </location>
</feature>
<evidence type="ECO:0000256" key="10">
    <source>
        <dbReference type="RuleBase" id="RU366056"/>
    </source>
</evidence>
<evidence type="ECO:0000256" key="8">
    <source>
        <dbReference type="ARBA" id="ARBA00023136"/>
    </source>
</evidence>
<evidence type="ECO:0000256" key="2">
    <source>
        <dbReference type="ARBA" id="ARBA00004687"/>
    </source>
</evidence>
<accession>A0A5C3F887</accession>
<gene>
    <name evidence="12" type="ORF">PSFLO_05932</name>
</gene>
<dbReference type="OrthoDB" id="3350194at2759"/>
<comment type="subcellular location">
    <subcellularLocation>
        <location evidence="1 10">Endoplasmic reticulum membrane</location>
        <topology evidence="1 10">Single-pass membrane protein</topology>
    </subcellularLocation>
</comment>
<evidence type="ECO:0000256" key="9">
    <source>
        <dbReference type="ARBA" id="ARBA00023180"/>
    </source>
</evidence>
<evidence type="ECO:0000313" key="12">
    <source>
        <dbReference type="EMBL" id="SPO40450.1"/>
    </source>
</evidence>
<proteinExistence type="inferred from homology"/>
<dbReference type="Proteomes" id="UP000323386">
    <property type="component" value="Unassembled WGS sequence"/>
</dbReference>
<dbReference type="GO" id="GO:0006506">
    <property type="term" value="P:GPI anchor biosynthetic process"/>
    <property type="evidence" value="ECO:0007669"/>
    <property type="project" value="UniProtKB-UniPathway"/>
</dbReference>
<dbReference type="UniPathway" id="UPA00196"/>
<keyword evidence="5 10" id="KW-0812">Transmembrane</keyword>
<evidence type="ECO:0000256" key="1">
    <source>
        <dbReference type="ARBA" id="ARBA00004389"/>
    </source>
</evidence>
<evidence type="ECO:0000256" key="4">
    <source>
        <dbReference type="ARBA" id="ARBA00022502"/>
    </source>
</evidence>
<comment type="similarity">
    <text evidence="3 10">Belongs to the PIGX family.</text>
</comment>
<keyword evidence="7 10" id="KW-1133">Transmembrane helix</keyword>
<keyword evidence="9" id="KW-0325">Glycoprotein</keyword>
<sequence>MGSSLQTGTLHPQLTVGLPGPLTSLPKAAREQCRASILVHLPPSLFYDPYTSYAIRRDPRIANVQILGHTELERPVGWSLSSPPPSSSVRTSAGARSWWERDYDSDEAGGTFPDDDEGLAGLVGGLLKNEVQQREGRRAEAAGLGARGNRGTGRIEDLKHEHTTVVLDLDTSALGRASGGATETIDVPLHVRYMPPSSTTSPSLVVGLERVATRMLSPAVSKWLNSAVAHIPWLSSSGPGVDTSERIDSSRTTVNEEDEGLYYRQALHPPEIVLDCPDQVDARSLKGWYPVDDTSLFPSTHAHHKLPHPSTSSLFKPLLVQSSSSSSSSSPSSAQAPDLELDLPIGDTQVAPFVQFFTVLCVFLLSGWVLSSTFRYTDKVDRHEAHQASTREKSVLGKRQ</sequence>
<dbReference type="GO" id="GO:0005789">
    <property type="term" value="C:endoplasmic reticulum membrane"/>
    <property type="evidence" value="ECO:0007669"/>
    <property type="project" value="UniProtKB-SubCell"/>
</dbReference>
<dbReference type="InterPro" id="IPR040039">
    <property type="entry name" value="PIGX"/>
</dbReference>
<dbReference type="AlphaFoldDB" id="A0A5C3F887"/>
<evidence type="ECO:0000256" key="11">
    <source>
        <dbReference type="SAM" id="MobiDB-lite"/>
    </source>
</evidence>
<dbReference type="Pfam" id="PF08320">
    <property type="entry name" value="PIG-X"/>
    <property type="match status" value="1"/>
</dbReference>
<dbReference type="InterPro" id="IPR013233">
    <property type="entry name" value="PIG-X/PBN1"/>
</dbReference>